<dbReference type="PROSITE" id="PS51340">
    <property type="entry name" value="MOSC"/>
    <property type="match status" value="1"/>
</dbReference>
<gene>
    <name evidence="3" type="ORF">SAHL_10845</name>
</gene>
<dbReference type="RefSeq" id="WP_123591424.1">
    <property type="nucleotide sequence ID" value="NZ_AYKF01000088.1"/>
</dbReference>
<comment type="caution">
    <text evidence="3">The sequence shown here is derived from an EMBL/GenBank/DDBJ whole genome shotgun (WGS) entry which is preliminary data.</text>
</comment>
<dbReference type="AlphaFoldDB" id="A0A423PRU1"/>
<dbReference type="GO" id="GO:0030170">
    <property type="term" value="F:pyridoxal phosphate binding"/>
    <property type="evidence" value="ECO:0007669"/>
    <property type="project" value="InterPro"/>
</dbReference>
<dbReference type="Pfam" id="PF05069">
    <property type="entry name" value="Phage_tail_S"/>
    <property type="match status" value="1"/>
</dbReference>
<feature type="domain" description="MOSC" evidence="2">
    <location>
        <begin position="77"/>
        <end position="148"/>
    </location>
</feature>
<feature type="region of interest" description="Disordered" evidence="1">
    <location>
        <begin position="44"/>
        <end position="63"/>
    </location>
</feature>
<dbReference type="Proteomes" id="UP000285123">
    <property type="component" value="Unassembled WGS sequence"/>
</dbReference>
<sequence length="148" mass="16384">MSGALIELDRADWARFQRILDRLIDAKPRDLLEQLVGGVEGQTRERIAHTKESPTGGPWPQWSGRYARTRHRGQALLQSEGDLVDSITGEVESDRAEVGSNLVYAATHQFGDADRNIPARPYLGLSAENVDALESLTEHWAEALIHGS</sequence>
<proteinExistence type="predicted"/>
<dbReference type="NCBIfam" id="TIGR01635">
    <property type="entry name" value="tail_comp_S"/>
    <property type="match status" value="1"/>
</dbReference>
<organism evidence="3 4">
    <name type="scientific">Salinisphaera orenii YIM 95161</name>
    <dbReference type="NCBI Taxonomy" id="1051139"/>
    <lineage>
        <taxon>Bacteria</taxon>
        <taxon>Pseudomonadati</taxon>
        <taxon>Pseudomonadota</taxon>
        <taxon>Gammaproteobacteria</taxon>
        <taxon>Salinisphaerales</taxon>
        <taxon>Salinisphaeraceae</taxon>
        <taxon>Salinisphaera</taxon>
    </lineage>
</organism>
<accession>A0A423PRU1</accession>
<evidence type="ECO:0000259" key="2">
    <source>
        <dbReference type="PROSITE" id="PS51340"/>
    </source>
</evidence>
<dbReference type="GO" id="GO:0003824">
    <property type="term" value="F:catalytic activity"/>
    <property type="evidence" value="ECO:0007669"/>
    <property type="project" value="InterPro"/>
</dbReference>
<dbReference type="GO" id="GO:0030151">
    <property type="term" value="F:molybdenum ion binding"/>
    <property type="evidence" value="ECO:0007669"/>
    <property type="project" value="InterPro"/>
</dbReference>
<dbReference type="OrthoDB" id="2081253at2"/>
<evidence type="ECO:0000313" key="4">
    <source>
        <dbReference type="Proteomes" id="UP000285123"/>
    </source>
</evidence>
<dbReference type="InterPro" id="IPR006522">
    <property type="entry name" value="Phage_virion_morphogenesis"/>
</dbReference>
<dbReference type="InterPro" id="IPR005302">
    <property type="entry name" value="MoCF_Sase_C"/>
</dbReference>
<dbReference type="EMBL" id="AYKF01000088">
    <property type="protein sequence ID" value="ROO28241.1"/>
    <property type="molecule type" value="Genomic_DNA"/>
</dbReference>
<reference evidence="3 4" key="1">
    <citation type="submission" date="2013-10" db="EMBL/GenBank/DDBJ databases">
        <title>Salinisphaera halophila YIM 95161 Genome Sequencing.</title>
        <authorList>
            <person name="Lai Q."/>
            <person name="Li C."/>
            <person name="Shao Z."/>
        </authorList>
    </citation>
    <scope>NUCLEOTIDE SEQUENCE [LARGE SCALE GENOMIC DNA]</scope>
    <source>
        <strain evidence="3 4">YIM 95161</strain>
    </source>
</reference>
<evidence type="ECO:0000256" key="1">
    <source>
        <dbReference type="SAM" id="MobiDB-lite"/>
    </source>
</evidence>
<name>A0A423PRU1_9GAMM</name>
<evidence type="ECO:0000313" key="3">
    <source>
        <dbReference type="EMBL" id="ROO28241.1"/>
    </source>
</evidence>
<protein>
    <submittedName>
        <fullName evidence="3">Virion morphogenesis protein</fullName>
    </submittedName>
</protein>